<feature type="signal peptide" evidence="2">
    <location>
        <begin position="1"/>
        <end position="25"/>
    </location>
</feature>
<protein>
    <submittedName>
        <fullName evidence="3">Uncharacterized protein</fullName>
    </submittedName>
</protein>
<feature type="chain" id="PRO_5037543183" evidence="2">
    <location>
        <begin position="26"/>
        <end position="195"/>
    </location>
</feature>
<organism evidence="3 4">
    <name type="scientific">Devosia sediminis</name>
    <dbReference type="NCBI Taxonomy" id="2798801"/>
    <lineage>
        <taxon>Bacteria</taxon>
        <taxon>Pseudomonadati</taxon>
        <taxon>Pseudomonadota</taxon>
        <taxon>Alphaproteobacteria</taxon>
        <taxon>Hyphomicrobiales</taxon>
        <taxon>Devosiaceae</taxon>
        <taxon>Devosia</taxon>
    </lineage>
</organism>
<accession>A0A934MKG4</accession>
<proteinExistence type="predicted"/>
<dbReference type="AlphaFoldDB" id="A0A934MKG4"/>
<keyword evidence="4" id="KW-1185">Reference proteome</keyword>
<evidence type="ECO:0000313" key="3">
    <source>
        <dbReference type="EMBL" id="MBJ3784095.1"/>
    </source>
</evidence>
<keyword evidence="2" id="KW-0732">Signal</keyword>
<sequence length="195" mass="21275">MAKQKISRALSLAMAAALLAAPVAAQDTTDWGQVGDWLIAVDPTLDNSCFALNEYDDGTVMRIGLDMSADDDRWYIMFGNDRWASIEDGGEYDVALQFDREPEWTAGATGVNMGGDVNFLYVFGSDIEFFDEFVRKNAVTLFYDGQSIAKLSLSGSARATNAMLDCQEEQVAAPAADPFAGKKKKARPDEDPFAN</sequence>
<comment type="caution">
    <text evidence="3">The sequence shown here is derived from an EMBL/GenBank/DDBJ whole genome shotgun (WGS) entry which is preliminary data.</text>
</comment>
<dbReference type="EMBL" id="JAEKMH010000001">
    <property type="protein sequence ID" value="MBJ3784095.1"/>
    <property type="molecule type" value="Genomic_DNA"/>
</dbReference>
<evidence type="ECO:0000256" key="1">
    <source>
        <dbReference type="SAM" id="MobiDB-lite"/>
    </source>
</evidence>
<gene>
    <name evidence="3" type="ORF">JEQ47_05115</name>
</gene>
<evidence type="ECO:0000313" key="4">
    <source>
        <dbReference type="Proteomes" id="UP000602124"/>
    </source>
</evidence>
<reference evidence="3" key="1">
    <citation type="submission" date="2020-12" db="EMBL/GenBank/DDBJ databases">
        <title>Devosia sp. MSA67 isolated from Mo River.</title>
        <authorList>
            <person name="Ma F."/>
            <person name="Zi Z."/>
        </authorList>
    </citation>
    <scope>NUCLEOTIDE SEQUENCE</scope>
    <source>
        <strain evidence="3">MSA67</strain>
    </source>
</reference>
<evidence type="ECO:0000256" key="2">
    <source>
        <dbReference type="SAM" id="SignalP"/>
    </source>
</evidence>
<dbReference type="RefSeq" id="WP_198875293.1">
    <property type="nucleotide sequence ID" value="NZ_JAEKMH010000001.1"/>
</dbReference>
<name>A0A934MKG4_9HYPH</name>
<feature type="region of interest" description="Disordered" evidence="1">
    <location>
        <begin position="175"/>
        <end position="195"/>
    </location>
</feature>
<dbReference type="Proteomes" id="UP000602124">
    <property type="component" value="Unassembled WGS sequence"/>
</dbReference>